<dbReference type="InterPro" id="IPR011818">
    <property type="entry name" value="Uridylate_kinase_arch/spir"/>
</dbReference>
<sequence length="227" mass="25003">MPKKQTLVISLGGSAIVPNEVDAEFLKEFSKLIFSFIKKGGRAVIVAGGGYTNKKYNIAVQSIAKASDEDLDWLGIAATRLNAELLRIIFGKVAYPKVVINPTEKIKTSKKIIIGAGWMPGCSSDNDAVLWAKNLGAKTVINLTNVDYIYDKDPKEFKDAKPFKNLSWKEYKKIVGGKWIPRMHAPFDPVASRMAEKLGIRVIIMKAGLENFKNFLDGKEIVGSVLG</sequence>
<comment type="caution">
    <text evidence="12">The sequence shown here is derived from an EMBL/GenBank/DDBJ whole genome shotgun (WGS) entry which is preliminary data.</text>
</comment>
<dbReference type="GO" id="GO:0006225">
    <property type="term" value="P:UDP biosynthetic process"/>
    <property type="evidence" value="ECO:0007669"/>
    <property type="project" value="TreeGrafter"/>
</dbReference>
<keyword evidence="7" id="KW-0418">Kinase</keyword>
<proteinExistence type="inferred from homology"/>
<evidence type="ECO:0000256" key="4">
    <source>
        <dbReference type="ARBA" id="ARBA00022490"/>
    </source>
</evidence>
<dbReference type="AlphaFoldDB" id="A0A1F5S252"/>
<reference evidence="12 13" key="1">
    <citation type="journal article" date="2016" name="Nat. Commun.">
        <title>Thousands of microbial genomes shed light on interconnected biogeochemical processes in an aquifer system.</title>
        <authorList>
            <person name="Anantharaman K."/>
            <person name="Brown C.T."/>
            <person name="Hug L.A."/>
            <person name="Sharon I."/>
            <person name="Castelle C.J."/>
            <person name="Probst A.J."/>
            <person name="Thomas B.C."/>
            <person name="Singh A."/>
            <person name="Wilkins M.J."/>
            <person name="Karaoz U."/>
            <person name="Brodie E.L."/>
            <person name="Williams K.H."/>
            <person name="Hubbard S.S."/>
            <person name="Banfield J.F."/>
        </authorList>
    </citation>
    <scope>NUCLEOTIDE SEQUENCE [LARGE SCALE GENOMIC DNA]</scope>
</reference>
<dbReference type="InterPro" id="IPR036393">
    <property type="entry name" value="AceGlu_kinase-like_sf"/>
</dbReference>
<dbReference type="NCBIfam" id="TIGR02076">
    <property type="entry name" value="pyrH_arch"/>
    <property type="match status" value="1"/>
</dbReference>
<evidence type="ECO:0000256" key="2">
    <source>
        <dbReference type="ARBA" id="ARBA00007614"/>
    </source>
</evidence>
<evidence type="ECO:0000259" key="11">
    <source>
        <dbReference type="Pfam" id="PF00696"/>
    </source>
</evidence>
<feature type="domain" description="Aspartate/glutamate/uridylate kinase" evidence="11">
    <location>
        <begin position="6"/>
        <end position="205"/>
    </location>
</feature>
<evidence type="ECO:0000313" key="12">
    <source>
        <dbReference type="EMBL" id="OGF20764.1"/>
    </source>
</evidence>
<evidence type="ECO:0000256" key="1">
    <source>
        <dbReference type="ARBA" id="ARBA00004791"/>
    </source>
</evidence>
<organism evidence="12 13">
    <name type="scientific">Candidatus Falkowbacteria bacterium RIFOXYA2_FULL_38_12</name>
    <dbReference type="NCBI Taxonomy" id="1797993"/>
    <lineage>
        <taxon>Bacteria</taxon>
        <taxon>Candidatus Falkowiibacteriota</taxon>
    </lineage>
</organism>
<dbReference type="Pfam" id="PF00696">
    <property type="entry name" value="AA_kinase"/>
    <property type="match status" value="1"/>
</dbReference>
<comment type="similarity">
    <text evidence="2">Belongs to the UMP kinase family.</text>
</comment>
<accession>A0A1F5S252</accession>
<dbReference type="EC" id="2.7.4.22" evidence="3"/>
<dbReference type="Proteomes" id="UP000177407">
    <property type="component" value="Unassembled WGS sequence"/>
</dbReference>
<protein>
    <recommendedName>
        <fullName evidence="3">UMP kinase</fullName>
        <ecNumber evidence="3">2.7.4.22</ecNumber>
    </recommendedName>
    <alternativeName>
        <fullName evidence="10">Uridine monophosphate kinase</fullName>
    </alternativeName>
</protein>
<comment type="pathway">
    <text evidence="1">Pyrimidine metabolism; CTP biosynthesis via de novo pathway; UDP from UMP (UMPK route): step 1/1.</text>
</comment>
<dbReference type="InterPro" id="IPR001048">
    <property type="entry name" value="Asp/Glu/Uridylate_kinase"/>
</dbReference>
<evidence type="ECO:0000256" key="7">
    <source>
        <dbReference type="ARBA" id="ARBA00022777"/>
    </source>
</evidence>
<dbReference type="SUPFAM" id="SSF53633">
    <property type="entry name" value="Carbamate kinase-like"/>
    <property type="match status" value="1"/>
</dbReference>
<keyword evidence="8" id="KW-0067">ATP-binding</keyword>
<keyword evidence="6" id="KW-0547">Nucleotide-binding</keyword>
<dbReference type="GO" id="GO:0005524">
    <property type="term" value="F:ATP binding"/>
    <property type="evidence" value="ECO:0007669"/>
    <property type="project" value="UniProtKB-KW"/>
</dbReference>
<evidence type="ECO:0000256" key="6">
    <source>
        <dbReference type="ARBA" id="ARBA00022741"/>
    </source>
</evidence>
<dbReference type="Gene3D" id="3.40.1160.10">
    <property type="entry name" value="Acetylglutamate kinase-like"/>
    <property type="match status" value="1"/>
</dbReference>
<evidence type="ECO:0000256" key="5">
    <source>
        <dbReference type="ARBA" id="ARBA00022679"/>
    </source>
</evidence>
<evidence type="ECO:0000256" key="9">
    <source>
        <dbReference type="ARBA" id="ARBA00022975"/>
    </source>
</evidence>
<dbReference type="GO" id="GO:0033862">
    <property type="term" value="F:UMP kinase activity"/>
    <property type="evidence" value="ECO:0007669"/>
    <property type="project" value="UniProtKB-EC"/>
</dbReference>
<evidence type="ECO:0000313" key="13">
    <source>
        <dbReference type="Proteomes" id="UP000177407"/>
    </source>
</evidence>
<evidence type="ECO:0000256" key="3">
    <source>
        <dbReference type="ARBA" id="ARBA00012899"/>
    </source>
</evidence>
<evidence type="ECO:0000256" key="10">
    <source>
        <dbReference type="ARBA" id="ARBA00032092"/>
    </source>
</evidence>
<name>A0A1F5S252_9BACT</name>
<dbReference type="EMBL" id="MFGA01000020">
    <property type="protein sequence ID" value="OGF20764.1"/>
    <property type="molecule type" value="Genomic_DNA"/>
</dbReference>
<keyword evidence="9" id="KW-0665">Pyrimidine biosynthesis</keyword>
<dbReference type="PANTHER" id="PTHR42833">
    <property type="entry name" value="URIDYLATE KINASE"/>
    <property type="match status" value="1"/>
</dbReference>
<keyword evidence="4" id="KW-0963">Cytoplasm</keyword>
<keyword evidence="5" id="KW-0808">Transferase</keyword>
<dbReference type="PANTHER" id="PTHR42833:SF4">
    <property type="entry name" value="URIDYLATE KINASE PUMPKIN, CHLOROPLASTIC"/>
    <property type="match status" value="1"/>
</dbReference>
<evidence type="ECO:0000256" key="8">
    <source>
        <dbReference type="ARBA" id="ARBA00022840"/>
    </source>
</evidence>
<gene>
    <name evidence="12" type="ORF">A2257_03255</name>
</gene>